<keyword evidence="3" id="KW-1185">Reference proteome</keyword>
<proteinExistence type="predicted"/>
<dbReference type="InterPro" id="IPR011010">
    <property type="entry name" value="DNA_brk_join_enz"/>
</dbReference>
<dbReference type="SUPFAM" id="SSF56349">
    <property type="entry name" value="DNA breaking-rejoining enzymes"/>
    <property type="match status" value="1"/>
</dbReference>
<dbReference type="GO" id="GO:0006310">
    <property type="term" value="P:DNA recombination"/>
    <property type="evidence" value="ECO:0007669"/>
    <property type="project" value="UniProtKB-KW"/>
</dbReference>
<dbReference type="AlphaFoldDB" id="A0A0V8J760"/>
<dbReference type="GO" id="GO:0003677">
    <property type="term" value="F:DNA binding"/>
    <property type="evidence" value="ECO:0007669"/>
    <property type="project" value="InterPro"/>
</dbReference>
<dbReference type="Proteomes" id="UP000054099">
    <property type="component" value="Unassembled WGS sequence"/>
</dbReference>
<evidence type="ECO:0000313" key="2">
    <source>
        <dbReference type="EMBL" id="KSU83015.1"/>
    </source>
</evidence>
<accession>A0A0V8J760</accession>
<evidence type="ECO:0008006" key="4">
    <source>
        <dbReference type="Google" id="ProtNLM"/>
    </source>
</evidence>
<protein>
    <recommendedName>
        <fullName evidence="4">Tyr recombinase domain-containing protein</fullName>
    </recommendedName>
</protein>
<organism evidence="2 3">
    <name type="scientific">Fictibacillus enclensis</name>
    <dbReference type="NCBI Taxonomy" id="1017270"/>
    <lineage>
        <taxon>Bacteria</taxon>
        <taxon>Bacillati</taxon>
        <taxon>Bacillota</taxon>
        <taxon>Bacilli</taxon>
        <taxon>Bacillales</taxon>
        <taxon>Fictibacillaceae</taxon>
        <taxon>Fictibacillus</taxon>
    </lineage>
</organism>
<name>A0A0V8J760_9BACL</name>
<evidence type="ECO:0000313" key="3">
    <source>
        <dbReference type="Proteomes" id="UP000054099"/>
    </source>
</evidence>
<comment type="caution">
    <text evidence="2">The sequence shown here is derived from an EMBL/GenBank/DDBJ whole genome shotgun (WGS) entry which is preliminary data.</text>
</comment>
<dbReference type="InterPro" id="IPR013762">
    <property type="entry name" value="Integrase-like_cat_sf"/>
</dbReference>
<gene>
    <name evidence="2" type="ORF">AS030_10485</name>
</gene>
<sequence>MRTWSIKCPRGLSYEQGALVEPAAVAETIPRYLQLNQLHQLRELVEGNVQERAVIEVLFSTGIRMGEFAAMKKEIHIPNGKRKKGRIVLFTRECEEHLKAYLHWAKVLGTLL</sequence>
<dbReference type="Gene3D" id="1.10.443.10">
    <property type="entry name" value="Intergrase catalytic core"/>
    <property type="match status" value="1"/>
</dbReference>
<evidence type="ECO:0000256" key="1">
    <source>
        <dbReference type="ARBA" id="ARBA00023172"/>
    </source>
</evidence>
<keyword evidence="1" id="KW-0233">DNA recombination</keyword>
<dbReference type="GO" id="GO:0015074">
    <property type="term" value="P:DNA integration"/>
    <property type="evidence" value="ECO:0007669"/>
    <property type="project" value="InterPro"/>
</dbReference>
<dbReference type="EMBL" id="LNQN01000002">
    <property type="protein sequence ID" value="KSU83015.1"/>
    <property type="molecule type" value="Genomic_DNA"/>
</dbReference>
<reference evidence="2 3" key="1">
    <citation type="journal article" date="2014" name="Antonie Van Leeuwenhoek">
        <title>Fictibacillus enclensis sp. nov., isolated from marine sediment.</title>
        <authorList>
            <person name="Dastager S.G."/>
            <person name="Mawlankar R."/>
            <person name="Srinivasan K."/>
            <person name="Tang S.K."/>
            <person name="Lee J.C."/>
            <person name="Ramana V.V."/>
            <person name="Shouche Y.S."/>
        </authorList>
    </citation>
    <scope>NUCLEOTIDE SEQUENCE [LARGE SCALE GENOMIC DNA]</scope>
    <source>
        <strain evidence="2 3">NIO-1003</strain>
    </source>
</reference>